<proteinExistence type="predicted"/>
<evidence type="ECO:0000256" key="1">
    <source>
        <dbReference type="SAM" id="Phobius"/>
    </source>
</evidence>
<evidence type="ECO:0000313" key="2">
    <source>
        <dbReference type="EMBL" id="DAD82677.1"/>
    </source>
</evidence>
<accession>A0A8S5MK21</accession>
<protein>
    <submittedName>
        <fullName evidence="2">Uncharacterized protein</fullName>
    </submittedName>
</protein>
<organism evidence="2">
    <name type="scientific">Siphoviridae sp. ctrpg19</name>
    <dbReference type="NCBI Taxonomy" id="2826481"/>
    <lineage>
        <taxon>Viruses</taxon>
        <taxon>Duplodnaviria</taxon>
        <taxon>Heunggongvirae</taxon>
        <taxon>Uroviricota</taxon>
        <taxon>Caudoviricetes</taxon>
    </lineage>
</organism>
<keyword evidence="1" id="KW-1133">Transmembrane helix</keyword>
<sequence length="30" mass="3639">MQIILYRVMEVLMVIRLILMVILFSVFQIL</sequence>
<reference evidence="2" key="1">
    <citation type="journal article" date="2021" name="Proc. Natl. Acad. Sci. U.S.A.">
        <title>A Catalog of Tens of Thousands of Viruses from Human Metagenomes Reveals Hidden Associations with Chronic Diseases.</title>
        <authorList>
            <person name="Tisza M.J."/>
            <person name="Buck C.B."/>
        </authorList>
    </citation>
    <scope>NUCLEOTIDE SEQUENCE</scope>
    <source>
        <strain evidence="2">Ctrpg19</strain>
    </source>
</reference>
<name>A0A8S5MK21_9CAUD</name>
<feature type="transmembrane region" description="Helical" evidence="1">
    <location>
        <begin position="12"/>
        <end position="29"/>
    </location>
</feature>
<dbReference type="EMBL" id="BK014923">
    <property type="protein sequence ID" value="DAD82677.1"/>
    <property type="molecule type" value="Genomic_DNA"/>
</dbReference>
<keyword evidence="1" id="KW-0472">Membrane</keyword>
<keyword evidence="1" id="KW-0812">Transmembrane</keyword>